<dbReference type="InterPro" id="IPR009056">
    <property type="entry name" value="Cyt_c-like_dom"/>
</dbReference>
<dbReference type="Gene3D" id="1.10.760.10">
    <property type="entry name" value="Cytochrome c-like domain"/>
    <property type="match status" value="1"/>
</dbReference>
<sequence length="146" mass="15693">MRRGAIFFALVALAAAVWYLTLSASPNVDTQKRGTATLADGAIVTVQVPASFSNQEEIGQRAYDAVCATCHGKNAQGRDGIAPPLVHRIYEPGHHGDMAFVLAAKNGVRAHHWKFGNMPAVENVSQADVLNIVAYVRALQRENGIN</sequence>
<dbReference type="SUPFAM" id="SSF46626">
    <property type="entry name" value="Cytochrome c"/>
    <property type="match status" value="1"/>
</dbReference>
<feature type="domain" description="Cytochrome c" evidence="5">
    <location>
        <begin position="54"/>
        <end position="140"/>
    </location>
</feature>
<evidence type="ECO:0000313" key="7">
    <source>
        <dbReference type="Proteomes" id="UP000628017"/>
    </source>
</evidence>
<dbReference type="InterPro" id="IPR036909">
    <property type="entry name" value="Cyt_c-like_dom_sf"/>
</dbReference>
<reference evidence="6" key="1">
    <citation type="journal article" date="2014" name="Int. J. Syst. Evol. Microbiol.">
        <title>Complete genome sequence of Corynebacterium casei LMG S-19264T (=DSM 44701T), isolated from a smear-ripened cheese.</title>
        <authorList>
            <consortium name="US DOE Joint Genome Institute (JGI-PGF)"/>
            <person name="Walter F."/>
            <person name="Albersmeier A."/>
            <person name="Kalinowski J."/>
            <person name="Ruckert C."/>
        </authorList>
    </citation>
    <scope>NUCLEOTIDE SEQUENCE</scope>
    <source>
        <strain evidence="6">CGMCC 1.15880</strain>
    </source>
</reference>
<dbReference type="GO" id="GO:0020037">
    <property type="term" value="F:heme binding"/>
    <property type="evidence" value="ECO:0007669"/>
    <property type="project" value="InterPro"/>
</dbReference>
<evidence type="ECO:0000256" key="2">
    <source>
        <dbReference type="ARBA" id="ARBA00022723"/>
    </source>
</evidence>
<keyword evidence="1 4" id="KW-0349">Heme</keyword>
<gene>
    <name evidence="6" type="ORF">GCM10011498_36730</name>
</gene>
<name>A0A916R3V9_9RHOB</name>
<keyword evidence="7" id="KW-1185">Reference proteome</keyword>
<keyword evidence="2 4" id="KW-0479">Metal-binding</keyword>
<dbReference type="EMBL" id="BMKA01000009">
    <property type="protein sequence ID" value="GGA32189.1"/>
    <property type="molecule type" value="Genomic_DNA"/>
</dbReference>
<dbReference type="Proteomes" id="UP000628017">
    <property type="component" value="Unassembled WGS sequence"/>
</dbReference>
<organism evidence="6 7">
    <name type="scientific">Neptunicoccus cionae</name>
    <dbReference type="NCBI Taxonomy" id="2035344"/>
    <lineage>
        <taxon>Bacteria</taxon>
        <taxon>Pseudomonadati</taxon>
        <taxon>Pseudomonadota</taxon>
        <taxon>Alphaproteobacteria</taxon>
        <taxon>Rhodobacterales</taxon>
        <taxon>Paracoccaceae</taxon>
        <taxon>Neptunicoccus</taxon>
    </lineage>
</organism>
<evidence type="ECO:0000259" key="5">
    <source>
        <dbReference type="PROSITE" id="PS51007"/>
    </source>
</evidence>
<protein>
    <recommendedName>
        <fullName evidence="5">Cytochrome c domain-containing protein</fullName>
    </recommendedName>
</protein>
<accession>A0A916R3V9</accession>
<dbReference type="GO" id="GO:0009055">
    <property type="term" value="F:electron transfer activity"/>
    <property type="evidence" value="ECO:0007669"/>
    <property type="project" value="InterPro"/>
</dbReference>
<keyword evidence="3 4" id="KW-0408">Iron</keyword>
<evidence type="ECO:0000256" key="3">
    <source>
        <dbReference type="ARBA" id="ARBA00023004"/>
    </source>
</evidence>
<proteinExistence type="predicted"/>
<evidence type="ECO:0000256" key="1">
    <source>
        <dbReference type="ARBA" id="ARBA00022617"/>
    </source>
</evidence>
<reference evidence="6" key="2">
    <citation type="submission" date="2020-09" db="EMBL/GenBank/DDBJ databases">
        <authorList>
            <person name="Sun Q."/>
            <person name="Zhou Y."/>
        </authorList>
    </citation>
    <scope>NUCLEOTIDE SEQUENCE</scope>
    <source>
        <strain evidence="6">CGMCC 1.15880</strain>
    </source>
</reference>
<evidence type="ECO:0000256" key="4">
    <source>
        <dbReference type="PROSITE-ProRule" id="PRU00433"/>
    </source>
</evidence>
<dbReference type="RefSeq" id="WP_188678688.1">
    <property type="nucleotide sequence ID" value="NZ_BMKA01000009.1"/>
</dbReference>
<dbReference type="PROSITE" id="PS51007">
    <property type="entry name" value="CYTC"/>
    <property type="match status" value="1"/>
</dbReference>
<dbReference type="AlphaFoldDB" id="A0A916R3V9"/>
<evidence type="ECO:0000313" key="6">
    <source>
        <dbReference type="EMBL" id="GGA32189.1"/>
    </source>
</evidence>
<dbReference type="Pfam" id="PF00034">
    <property type="entry name" value="Cytochrom_C"/>
    <property type="match status" value="1"/>
</dbReference>
<comment type="caution">
    <text evidence="6">The sequence shown here is derived from an EMBL/GenBank/DDBJ whole genome shotgun (WGS) entry which is preliminary data.</text>
</comment>
<dbReference type="GO" id="GO:0046872">
    <property type="term" value="F:metal ion binding"/>
    <property type="evidence" value="ECO:0007669"/>
    <property type="project" value="UniProtKB-KW"/>
</dbReference>